<comment type="caution">
    <text evidence="3">The sequence shown here is derived from an EMBL/GenBank/DDBJ whole genome shotgun (WGS) entry which is preliminary data.</text>
</comment>
<accession>A0ABW3H751</accession>
<organism evidence="3 4">
    <name type="scientific">Sphingomonas canadensis</name>
    <dbReference type="NCBI Taxonomy" id="1219257"/>
    <lineage>
        <taxon>Bacteria</taxon>
        <taxon>Pseudomonadati</taxon>
        <taxon>Pseudomonadota</taxon>
        <taxon>Alphaproteobacteria</taxon>
        <taxon>Sphingomonadales</taxon>
        <taxon>Sphingomonadaceae</taxon>
        <taxon>Sphingomonas</taxon>
    </lineage>
</organism>
<name>A0ABW3H751_9SPHN</name>
<proteinExistence type="predicted"/>
<dbReference type="EMBL" id="JBHTJG010000005">
    <property type="protein sequence ID" value="MFD0947198.1"/>
    <property type="molecule type" value="Genomic_DNA"/>
</dbReference>
<gene>
    <name evidence="3" type="ORF">ACFQ1E_12680</name>
</gene>
<keyword evidence="4" id="KW-1185">Reference proteome</keyword>
<dbReference type="RefSeq" id="WP_264944423.1">
    <property type="nucleotide sequence ID" value="NZ_JAPDRA010000005.1"/>
</dbReference>
<feature type="compositionally biased region" description="Low complexity" evidence="1">
    <location>
        <begin position="183"/>
        <end position="217"/>
    </location>
</feature>
<dbReference type="Proteomes" id="UP001596977">
    <property type="component" value="Unassembled WGS sequence"/>
</dbReference>
<reference evidence="4" key="1">
    <citation type="journal article" date="2019" name="Int. J. Syst. Evol. Microbiol.">
        <title>The Global Catalogue of Microorganisms (GCM) 10K type strain sequencing project: providing services to taxonomists for standard genome sequencing and annotation.</title>
        <authorList>
            <consortium name="The Broad Institute Genomics Platform"/>
            <consortium name="The Broad Institute Genome Sequencing Center for Infectious Disease"/>
            <person name="Wu L."/>
            <person name="Ma J."/>
        </authorList>
    </citation>
    <scope>NUCLEOTIDE SEQUENCE [LARGE SCALE GENOMIC DNA]</scope>
    <source>
        <strain evidence="4">CCUG 62982</strain>
    </source>
</reference>
<feature type="region of interest" description="Disordered" evidence="1">
    <location>
        <begin position="183"/>
        <end position="255"/>
    </location>
</feature>
<feature type="signal peptide" evidence="2">
    <location>
        <begin position="1"/>
        <end position="19"/>
    </location>
</feature>
<evidence type="ECO:0000313" key="3">
    <source>
        <dbReference type="EMBL" id="MFD0947198.1"/>
    </source>
</evidence>
<keyword evidence="2" id="KW-0732">Signal</keyword>
<protein>
    <submittedName>
        <fullName evidence="3">Uncharacterized protein</fullName>
    </submittedName>
</protein>
<sequence length="255" mass="26647">MRKLLILLAFASAPAPAMAADLATLGCVAEKLPLLAKAQLEIDVERNMRESGKRPTYDAKLMAAIKAATEACAAQHKWAPEALQPAALYTRAKLSMNVAERVAGEHGFDAATLETIWVALPEERRDKPLDVAAYRQLADAAVPEGDDRRTAVNGEFLSEFFQLLSVQQYSSVEFAHAGEAAAGEDAPAAAEAPTAPAAEAPDAPAAAAMPPESAPEADVPQDAVLKLPEAGAAPEVPEADTAIPEEAGPPAPGRR</sequence>
<feature type="chain" id="PRO_5047541093" evidence="2">
    <location>
        <begin position="20"/>
        <end position="255"/>
    </location>
</feature>
<evidence type="ECO:0000256" key="2">
    <source>
        <dbReference type="SAM" id="SignalP"/>
    </source>
</evidence>
<evidence type="ECO:0000313" key="4">
    <source>
        <dbReference type="Proteomes" id="UP001596977"/>
    </source>
</evidence>
<evidence type="ECO:0000256" key="1">
    <source>
        <dbReference type="SAM" id="MobiDB-lite"/>
    </source>
</evidence>